<dbReference type="Proteomes" id="UP000006073">
    <property type="component" value="Unassembled WGS sequence"/>
</dbReference>
<sequence length="66" mass="7353">MELMSYIRSFLTLKDIYEAKPTGTSHQRTAYGSLPLGEAVLQLRWRPGKRSSSAGVLENTGRQGQI</sequence>
<dbReference type="AlphaFoldDB" id="S2D3L4"/>
<evidence type="ECO:0000313" key="3">
    <source>
        <dbReference type="Proteomes" id="UP000006073"/>
    </source>
</evidence>
<proteinExistence type="predicted"/>
<feature type="region of interest" description="Disordered" evidence="1">
    <location>
        <begin position="47"/>
        <end position="66"/>
    </location>
</feature>
<organism evidence="2 3">
    <name type="scientific">Indibacter alkaliphilus (strain CCUG 57479 / KCTC 22604 / LW1)</name>
    <dbReference type="NCBI Taxonomy" id="1189612"/>
    <lineage>
        <taxon>Bacteria</taxon>
        <taxon>Pseudomonadati</taxon>
        <taxon>Bacteroidota</taxon>
        <taxon>Cytophagia</taxon>
        <taxon>Cytophagales</taxon>
        <taxon>Cyclobacteriaceae</taxon>
    </lineage>
</organism>
<protein>
    <submittedName>
        <fullName evidence="2">Uncharacterized protein</fullName>
    </submittedName>
</protein>
<gene>
    <name evidence="2" type="ORF">A33Q_3738</name>
</gene>
<dbReference type="STRING" id="1189612.A33Q_3738"/>
<evidence type="ECO:0000256" key="1">
    <source>
        <dbReference type="SAM" id="MobiDB-lite"/>
    </source>
</evidence>
<reference evidence="2 3" key="1">
    <citation type="journal article" date="2013" name="Genome Announc.">
        <title>Draft Genome Sequence of Indibacter alkaliphilus Strain LW1T, Isolated from Lonar Lake, a Haloalkaline Lake in the Buldana District of Maharashtra, India.</title>
        <authorList>
            <person name="Singh A."/>
            <person name="Kumar Jangir P."/>
            <person name="Sharma R."/>
            <person name="Singh A."/>
            <person name="Kumar Pinnaka A."/>
            <person name="Shivaji S."/>
        </authorList>
    </citation>
    <scope>NUCLEOTIDE SEQUENCE [LARGE SCALE GENOMIC DNA]</scope>
    <source>
        <strain evidence="3">CCUG 57479 / KCTC 22604 / LW1</strain>
    </source>
</reference>
<comment type="caution">
    <text evidence="2">The sequence shown here is derived from an EMBL/GenBank/DDBJ whole genome shotgun (WGS) entry which is preliminary data.</text>
</comment>
<dbReference type="EMBL" id="ALWO02000046">
    <property type="protein sequence ID" value="EOZ93479.1"/>
    <property type="molecule type" value="Genomic_DNA"/>
</dbReference>
<evidence type="ECO:0000313" key="2">
    <source>
        <dbReference type="EMBL" id="EOZ93479.1"/>
    </source>
</evidence>
<feature type="compositionally biased region" description="Polar residues" evidence="1">
    <location>
        <begin position="50"/>
        <end position="66"/>
    </location>
</feature>
<keyword evidence="3" id="KW-1185">Reference proteome</keyword>
<accession>S2D3L4</accession>
<name>S2D3L4_INDAL</name>